<organism evidence="1 2">
    <name type="scientific">Geodia barretti</name>
    <name type="common">Barrett's horny sponge</name>
    <dbReference type="NCBI Taxonomy" id="519541"/>
    <lineage>
        <taxon>Eukaryota</taxon>
        <taxon>Metazoa</taxon>
        <taxon>Porifera</taxon>
        <taxon>Demospongiae</taxon>
        <taxon>Heteroscleromorpha</taxon>
        <taxon>Tetractinellida</taxon>
        <taxon>Astrophorina</taxon>
        <taxon>Geodiidae</taxon>
        <taxon>Geodia</taxon>
    </lineage>
</organism>
<evidence type="ECO:0000313" key="1">
    <source>
        <dbReference type="EMBL" id="CAI8012339.1"/>
    </source>
</evidence>
<protein>
    <submittedName>
        <fullName evidence="1">Uncharacterized protein</fullName>
    </submittedName>
</protein>
<proteinExistence type="predicted"/>
<accession>A0AA35W9I8</accession>
<gene>
    <name evidence="1" type="ORF">GBAR_LOCUS7918</name>
</gene>
<dbReference type="Proteomes" id="UP001174909">
    <property type="component" value="Unassembled WGS sequence"/>
</dbReference>
<name>A0AA35W9I8_GEOBA</name>
<reference evidence="1" key="1">
    <citation type="submission" date="2023-03" db="EMBL/GenBank/DDBJ databases">
        <authorList>
            <person name="Steffen K."/>
            <person name="Cardenas P."/>
        </authorList>
    </citation>
    <scope>NUCLEOTIDE SEQUENCE</scope>
</reference>
<comment type="caution">
    <text evidence="1">The sequence shown here is derived from an EMBL/GenBank/DDBJ whole genome shotgun (WGS) entry which is preliminary data.</text>
</comment>
<sequence length="147" mass="16094">MAVFSIAKGLDSYLKKLKVEMEFAVCEIKLEDEATPTVCPDVAADGATTVESTDFLSLPTSFSTDVLLTSAGYTRPVSIFSAARPSSSIETTSLGQQRMSRGDDEDVTMSLSRRSLSPEVRDRKINMGIGHFNRSVNSQLNFLRFLS</sequence>
<dbReference type="EMBL" id="CASHTH010001177">
    <property type="protein sequence ID" value="CAI8012339.1"/>
    <property type="molecule type" value="Genomic_DNA"/>
</dbReference>
<keyword evidence="2" id="KW-1185">Reference proteome</keyword>
<dbReference type="AlphaFoldDB" id="A0AA35W9I8"/>
<evidence type="ECO:0000313" key="2">
    <source>
        <dbReference type="Proteomes" id="UP001174909"/>
    </source>
</evidence>